<dbReference type="InterPro" id="IPR036508">
    <property type="entry name" value="Chitin-bd_dom_sf"/>
</dbReference>
<evidence type="ECO:0000313" key="1">
    <source>
        <dbReference type="EnsemblMetazoa" id="GMOY009587-PA"/>
    </source>
</evidence>
<dbReference type="PhylomeDB" id="A0A1B0G8E8"/>
<keyword evidence="2" id="KW-1185">Reference proteome</keyword>
<dbReference type="SUPFAM" id="SSF57625">
    <property type="entry name" value="Invertebrate chitin-binding proteins"/>
    <property type="match status" value="1"/>
</dbReference>
<accession>A0A1B0G8E8</accession>
<dbReference type="AlphaFoldDB" id="A0A1B0G8E8"/>
<dbReference type="GO" id="GO:0008061">
    <property type="term" value="F:chitin binding"/>
    <property type="evidence" value="ECO:0007669"/>
    <property type="project" value="InterPro"/>
</dbReference>
<name>A0A1B0G8E8_GLOMM</name>
<dbReference type="EnsemblMetazoa" id="GMOY009587-RA">
    <property type="protein sequence ID" value="GMOY009587-PA"/>
    <property type="gene ID" value="GMOY009587"/>
</dbReference>
<dbReference type="Proteomes" id="UP000092444">
    <property type="component" value="Unassembled WGS sequence"/>
</dbReference>
<dbReference type="PANTHER" id="PTHR20987">
    <property type="entry name" value="CHITIN-BINDING TYPE-2 DOMAIN-CONTAINING PROTEIN-RELATED"/>
    <property type="match status" value="1"/>
</dbReference>
<dbReference type="EMBL" id="CCAG010000247">
    <property type="status" value="NOT_ANNOTATED_CDS"/>
    <property type="molecule type" value="Genomic_DNA"/>
</dbReference>
<protein>
    <submittedName>
        <fullName evidence="1">Uncharacterized protein</fullName>
    </submittedName>
</protein>
<reference evidence="1" key="1">
    <citation type="submission" date="2020-05" db="UniProtKB">
        <authorList>
            <consortium name="EnsemblMetazoa"/>
        </authorList>
    </citation>
    <scope>IDENTIFICATION</scope>
    <source>
        <strain evidence="1">Yale</strain>
    </source>
</reference>
<evidence type="ECO:0000313" key="2">
    <source>
        <dbReference type="Proteomes" id="UP000092444"/>
    </source>
</evidence>
<sequence length="116" mass="12932">MMGTHNSPQEFTTEVVPKPITKNMKAAFCLIVCLAVGLSCVLACDPHGDGKPECNSSNVNVKQRNFWDPTHYWECANAGGEPENKRCPDSFLFLTEKGDCVIWSEWVWTPPCPEQA</sequence>
<organism evidence="1 2">
    <name type="scientific">Glossina morsitans morsitans</name>
    <name type="common">Savannah tsetse fly</name>
    <dbReference type="NCBI Taxonomy" id="37546"/>
    <lineage>
        <taxon>Eukaryota</taxon>
        <taxon>Metazoa</taxon>
        <taxon>Ecdysozoa</taxon>
        <taxon>Arthropoda</taxon>
        <taxon>Hexapoda</taxon>
        <taxon>Insecta</taxon>
        <taxon>Pterygota</taxon>
        <taxon>Neoptera</taxon>
        <taxon>Endopterygota</taxon>
        <taxon>Diptera</taxon>
        <taxon>Brachycera</taxon>
        <taxon>Muscomorpha</taxon>
        <taxon>Hippoboscoidea</taxon>
        <taxon>Glossinidae</taxon>
        <taxon>Glossina</taxon>
    </lineage>
</organism>
<dbReference type="PANTHER" id="PTHR20987:SF0">
    <property type="entry name" value="CHITIN-BINDING TYPE-2 DOMAIN-CONTAINING PROTEIN-RELATED"/>
    <property type="match status" value="1"/>
</dbReference>
<proteinExistence type="predicted"/>